<reference evidence="1 2" key="1">
    <citation type="journal article" date="2015" name="Infect. Genet. Evol.">
        <title>Genomic sequences of six botulinum neurotoxin-producing strains representing three clostridial species illustrate the mobility and diversity of botulinum neurotoxin genes.</title>
        <authorList>
            <person name="Smith T.J."/>
            <person name="Hill K.K."/>
            <person name="Xie G."/>
            <person name="Foley B.T."/>
            <person name="Williamson C.H."/>
            <person name="Foster J.T."/>
            <person name="Johnson S.L."/>
            <person name="Chertkov O."/>
            <person name="Teshima H."/>
            <person name="Gibbons H.S."/>
            <person name="Johnsky L.A."/>
            <person name="Karavis M.A."/>
            <person name="Smith L.A."/>
        </authorList>
    </citation>
    <scope>NUCLEOTIDE SEQUENCE [LARGE SCALE GENOMIC DNA]</scope>
    <source>
        <strain evidence="1">Sullivan</strain>
        <plasmid evidence="2">Plasmid pCBJ</plasmid>
    </source>
</reference>
<evidence type="ECO:0000313" key="1">
    <source>
        <dbReference type="EMBL" id="AIY85319.1"/>
    </source>
</evidence>
<proteinExistence type="predicted"/>
<keyword evidence="2" id="KW-1185">Reference proteome</keyword>
<dbReference type="AlphaFoldDB" id="A0A0A7G0D2"/>
<dbReference type="HOGENOM" id="CLU_1977652_0_0_9"/>
<organism evidence="1 2">
    <name type="scientific">Clostridium baratii str. Sullivan</name>
    <dbReference type="NCBI Taxonomy" id="1415775"/>
    <lineage>
        <taxon>Bacteria</taxon>
        <taxon>Bacillati</taxon>
        <taxon>Bacillota</taxon>
        <taxon>Clostridia</taxon>
        <taxon>Eubacteriales</taxon>
        <taxon>Clostridiaceae</taxon>
        <taxon>Clostridium</taxon>
    </lineage>
</organism>
<sequence length="126" mass="15094">MKINVYTFRFDDENISYKISPRGYILKDNFDLNELLSICNWREKSIIMPKEMLNCNISSTGTGIIFENPLDKLFYIYLPRGWKKYESIKDFELDLHNHINENLKLCKYEFAFFSIKENLIEMGETK</sequence>
<gene>
    <name evidence="1" type="ORF">U729_3169</name>
</gene>
<accession>A0A0A7G0D2</accession>
<protein>
    <submittedName>
        <fullName evidence="1">Uncharacterized protein</fullName>
    </submittedName>
</protein>
<keyword evidence="1" id="KW-0614">Plasmid</keyword>
<name>A0A0A7G0D2_9CLOT</name>
<geneLocation type="plasmid" evidence="1 2">
    <name>pCBJ</name>
</geneLocation>
<evidence type="ECO:0000313" key="2">
    <source>
        <dbReference type="Proteomes" id="UP000030635"/>
    </source>
</evidence>
<dbReference type="RefSeq" id="WP_040113688.1">
    <property type="nucleotide sequence ID" value="NZ_CP006906.1"/>
</dbReference>
<dbReference type="EMBL" id="CP006906">
    <property type="protein sequence ID" value="AIY85319.1"/>
    <property type="molecule type" value="Genomic_DNA"/>
</dbReference>
<dbReference type="KEGG" id="cbv:U729_3169"/>
<dbReference type="Proteomes" id="UP000030635">
    <property type="component" value="Plasmid pCBJ"/>
</dbReference>